<organism evidence="2 3">
    <name type="scientific">Caenorhabditis angaria</name>
    <dbReference type="NCBI Taxonomy" id="860376"/>
    <lineage>
        <taxon>Eukaryota</taxon>
        <taxon>Metazoa</taxon>
        <taxon>Ecdysozoa</taxon>
        <taxon>Nematoda</taxon>
        <taxon>Chromadorea</taxon>
        <taxon>Rhabditida</taxon>
        <taxon>Rhabditina</taxon>
        <taxon>Rhabditomorpha</taxon>
        <taxon>Rhabditoidea</taxon>
        <taxon>Rhabditidae</taxon>
        <taxon>Peloderinae</taxon>
        <taxon>Caenorhabditis</taxon>
    </lineage>
</organism>
<evidence type="ECO:0000313" key="2">
    <source>
        <dbReference type="EMBL" id="CAI5451568.1"/>
    </source>
</evidence>
<feature type="compositionally biased region" description="Low complexity" evidence="1">
    <location>
        <begin position="123"/>
        <end position="139"/>
    </location>
</feature>
<gene>
    <name evidence="2" type="ORF">CAMP_LOCUS14205</name>
</gene>
<proteinExistence type="predicted"/>
<evidence type="ECO:0000313" key="3">
    <source>
        <dbReference type="Proteomes" id="UP001152747"/>
    </source>
</evidence>
<protein>
    <submittedName>
        <fullName evidence="2">Uncharacterized protein</fullName>
    </submittedName>
</protein>
<dbReference type="AlphaFoldDB" id="A0A9P1N580"/>
<name>A0A9P1N580_9PELO</name>
<feature type="region of interest" description="Disordered" evidence="1">
    <location>
        <begin position="116"/>
        <end position="139"/>
    </location>
</feature>
<keyword evidence="3" id="KW-1185">Reference proteome</keyword>
<evidence type="ECO:0000256" key="1">
    <source>
        <dbReference type="SAM" id="MobiDB-lite"/>
    </source>
</evidence>
<sequence>MSNPSTSNVQPTSWNNVPLKENRVARRKINFDCDINDAFSSMKIISSDQMLKPKTISMPLQKPHAIPLPRNRPYLCPANFSSDDYEIAEFRYYLRSYKNHIQRARQQLIDRQNDFEIEEYPRTSTPISPSSSTSSSTSN</sequence>
<reference evidence="2" key="1">
    <citation type="submission" date="2022-11" db="EMBL/GenBank/DDBJ databases">
        <authorList>
            <person name="Kikuchi T."/>
        </authorList>
    </citation>
    <scope>NUCLEOTIDE SEQUENCE</scope>
    <source>
        <strain evidence="2">PS1010</strain>
    </source>
</reference>
<comment type="caution">
    <text evidence="2">The sequence shown here is derived from an EMBL/GenBank/DDBJ whole genome shotgun (WGS) entry which is preliminary data.</text>
</comment>
<dbReference type="EMBL" id="CANHGI010000005">
    <property type="protein sequence ID" value="CAI5451568.1"/>
    <property type="molecule type" value="Genomic_DNA"/>
</dbReference>
<dbReference type="Proteomes" id="UP001152747">
    <property type="component" value="Unassembled WGS sequence"/>
</dbReference>
<accession>A0A9P1N580</accession>